<proteinExistence type="predicted"/>
<dbReference type="OrthoDB" id="6490804at2"/>
<feature type="signal peptide" evidence="1">
    <location>
        <begin position="1"/>
        <end position="22"/>
    </location>
</feature>
<protein>
    <submittedName>
        <fullName evidence="2">Fimbrial protein</fullName>
    </submittedName>
</protein>
<dbReference type="Proteomes" id="UP000237003">
    <property type="component" value="Unassembled WGS sequence"/>
</dbReference>
<organism evidence="2 3">
    <name type="scientific">Citrobacter amalonaticus</name>
    <dbReference type="NCBI Taxonomy" id="35703"/>
    <lineage>
        <taxon>Bacteria</taxon>
        <taxon>Pseudomonadati</taxon>
        <taxon>Pseudomonadota</taxon>
        <taxon>Gammaproteobacteria</taxon>
        <taxon>Enterobacterales</taxon>
        <taxon>Enterobacteriaceae</taxon>
        <taxon>Citrobacter</taxon>
    </lineage>
</organism>
<feature type="chain" id="PRO_5015684229" evidence="1">
    <location>
        <begin position="23"/>
        <end position="535"/>
    </location>
</feature>
<dbReference type="RefSeq" id="WP_103776726.1">
    <property type="nucleotide sequence ID" value="NZ_PQLX01000002.1"/>
</dbReference>
<gene>
    <name evidence="2" type="ORF">C3430_09745</name>
</gene>
<dbReference type="AlphaFoldDB" id="A0A2S4S0T2"/>
<evidence type="ECO:0000313" key="3">
    <source>
        <dbReference type="Proteomes" id="UP000237003"/>
    </source>
</evidence>
<evidence type="ECO:0000256" key="1">
    <source>
        <dbReference type="SAM" id="SignalP"/>
    </source>
</evidence>
<accession>A0A2S4S0T2</accession>
<name>A0A2S4S0T2_CITAM</name>
<evidence type="ECO:0000313" key="2">
    <source>
        <dbReference type="EMBL" id="POU67040.1"/>
    </source>
</evidence>
<reference evidence="2 3" key="1">
    <citation type="submission" date="2018-01" db="EMBL/GenBank/DDBJ databases">
        <title>Complete genome sequences of 14 Citrobacter spp. isolated from plant in Canada.</title>
        <authorList>
            <person name="Bhandare S.G."/>
            <person name="Colavecchio A."/>
            <person name="Jeukens J."/>
            <person name="Emond-Rheault J.-G."/>
            <person name="Freschi L."/>
            <person name="Hamel J."/>
            <person name="Kukavica-Ibrulj I."/>
            <person name="Levesque R."/>
            <person name="Goodridge L."/>
        </authorList>
    </citation>
    <scope>NUCLEOTIDE SEQUENCE [LARGE SCALE GENOMIC DNA]</scope>
    <source>
        <strain evidence="2 3">S1285</strain>
    </source>
</reference>
<keyword evidence="1" id="KW-0732">Signal</keyword>
<dbReference type="EMBL" id="PQLX01000002">
    <property type="protein sequence ID" value="POU67040.1"/>
    <property type="molecule type" value="Genomic_DNA"/>
</dbReference>
<comment type="caution">
    <text evidence="2">The sequence shown here is derived from an EMBL/GenBank/DDBJ whole genome shotgun (WGS) entry which is preliminary data.</text>
</comment>
<sequence length="535" mass="58100">MNKSLSLILGCVFVTLSPSAWALSASTQAAVNNKFLFIENNVDNEYFITPSSLDPRFSGSNTWVKYGNSQDSLGYIGIVGWTGGTSYYKDIWIDNSPINEPFRGIRCTTGSNCPASGYIAADLTDQWGFYHTKATGAGIAGGHYGFASLTDSAYEYFRNMTVGGSETYNLNYCRTTVNYDYAAGQRCKDQNSGNWYIRPYTLNKIGHLSLVSTNAFQELWVASDGTPSIVRDSGYCELGVVGRDDGVICKMVSYDFNQTSNLTSSLRIRMYADSAMLGFTPGASTIKYSGDGQSWTNFGSTSIYYNVFSSGGEYIYIFLSKVFLKAMVDNGVSITNSQPFTFAFTNSVTPESGYYQFTPSLQLNIVPKEYGISIVSSDNHTSASGSGTIGDAEPIEMDYTVTVSGPRQADSITAQVIGDSTMINGVPYCLFTSVQGGLSVPVPAFLQYNRQSGGVAQKRNSCNEAAINMSDALWQQTPWDANNNDDGSFYTTDLKLLFPMNDSRSMLTVSGADWEGVVSASGEIKVTANWVGVTP</sequence>